<dbReference type="Proteomes" id="UP000552700">
    <property type="component" value="Unassembled WGS sequence"/>
</dbReference>
<name>A0A841IY02_9SPHN</name>
<protein>
    <submittedName>
        <fullName evidence="2">Uncharacterized protein YecT (DUF1311 family)</fullName>
    </submittedName>
</protein>
<dbReference type="Gene3D" id="1.20.1270.180">
    <property type="match status" value="1"/>
</dbReference>
<dbReference type="EMBL" id="JACIJP010000001">
    <property type="protein sequence ID" value="MBB6123264.1"/>
    <property type="molecule type" value="Genomic_DNA"/>
</dbReference>
<accession>A0A841IY02</accession>
<organism evidence="2 3">
    <name type="scientific">Sphingobium subterraneum</name>
    <dbReference type="NCBI Taxonomy" id="627688"/>
    <lineage>
        <taxon>Bacteria</taxon>
        <taxon>Pseudomonadati</taxon>
        <taxon>Pseudomonadota</taxon>
        <taxon>Alphaproteobacteria</taxon>
        <taxon>Sphingomonadales</taxon>
        <taxon>Sphingomonadaceae</taxon>
        <taxon>Sphingobium</taxon>
    </lineage>
</organism>
<evidence type="ECO:0000259" key="1">
    <source>
        <dbReference type="Pfam" id="PF07007"/>
    </source>
</evidence>
<proteinExistence type="predicted"/>
<keyword evidence="3" id="KW-1185">Reference proteome</keyword>
<dbReference type="InterPro" id="IPR009739">
    <property type="entry name" value="LprI-like_N"/>
</dbReference>
<comment type="caution">
    <text evidence="2">The sequence shown here is derived from an EMBL/GenBank/DDBJ whole genome shotgun (WGS) entry which is preliminary data.</text>
</comment>
<feature type="domain" description="Lysozyme inhibitor LprI-like N-terminal" evidence="1">
    <location>
        <begin position="22"/>
        <end position="120"/>
    </location>
</feature>
<dbReference type="AlphaFoldDB" id="A0A841IY02"/>
<dbReference type="Pfam" id="PF07007">
    <property type="entry name" value="LprI"/>
    <property type="match status" value="1"/>
</dbReference>
<evidence type="ECO:0000313" key="2">
    <source>
        <dbReference type="EMBL" id="MBB6123264.1"/>
    </source>
</evidence>
<gene>
    <name evidence="2" type="ORF">FHS92_000971</name>
</gene>
<dbReference type="RefSeq" id="WP_184078043.1">
    <property type="nucleotide sequence ID" value="NZ_JACIJP010000001.1"/>
</dbReference>
<evidence type="ECO:0000313" key="3">
    <source>
        <dbReference type="Proteomes" id="UP000552700"/>
    </source>
</evidence>
<reference evidence="2 3" key="1">
    <citation type="submission" date="2020-08" db="EMBL/GenBank/DDBJ databases">
        <title>Genomic Encyclopedia of Type Strains, Phase IV (KMG-IV): sequencing the most valuable type-strain genomes for metagenomic binning, comparative biology and taxonomic classification.</title>
        <authorList>
            <person name="Goeker M."/>
        </authorList>
    </citation>
    <scope>NUCLEOTIDE SEQUENCE [LARGE SCALE GENOMIC DNA]</scope>
    <source>
        <strain evidence="2 3">DSM 102255</strain>
    </source>
</reference>
<sequence length="130" mass="14812">MIALMFTAAALGQPACYDRGGDLEIALCWKDEDEAVDKQLSAFWPDVLDAARDSDRRFSATQHKGKASAESDLQTAQKNWLKWRESECFARADWAQGGSQENIEFGQCYFDLTQQRLIDLKNLLGFFRDH</sequence>